<evidence type="ECO:0000313" key="2">
    <source>
        <dbReference type="EMBL" id="KAB2616795.1"/>
    </source>
</evidence>
<name>A0A5N5GML5_9ROSA</name>
<organism evidence="2 3">
    <name type="scientific">Pyrus ussuriensis x Pyrus communis</name>
    <dbReference type="NCBI Taxonomy" id="2448454"/>
    <lineage>
        <taxon>Eukaryota</taxon>
        <taxon>Viridiplantae</taxon>
        <taxon>Streptophyta</taxon>
        <taxon>Embryophyta</taxon>
        <taxon>Tracheophyta</taxon>
        <taxon>Spermatophyta</taxon>
        <taxon>Magnoliopsida</taxon>
        <taxon>eudicotyledons</taxon>
        <taxon>Gunneridae</taxon>
        <taxon>Pentapetalae</taxon>
        <taxon>rosids</taxon>
        <taxon>fabids</taxon>
        <taxon>Rosales</taxon>
        <taxon>Rosaceae</taxon>
        <taxon>Amygdaloideae</taxon>
        <taxon>Maleae</taxon>
        <taxon>Pyrus</taxon>
    </lineage>
</organism>
<reference evidence="2 3" key="1">
    <citation type="submission" date="2019-09" db="EMBL/GenBank/DDBJ databases">
        <authorList>
            <person name="Ou C."/>
        </authorList>
    </citation>
    <scope>NUCLEOTIDE SEQUENCE [LARGE SCALE GENOMIC DNA]</scope>
    <source>
        <strain evidence="2">S2</strain>
        <tissue evidence="2">Leaf</tissue>
    </source>
</reference>
<accession>A0A5N5GML5</accession>
<feature type="region of interest" description="Disordered" evidence="1">
    <location>
        <begin position="1"/>
        <end position="44"/>
    </location>
</feature>
<evidence type="ECO:0000313" key="3">
    <source>
        <dbReference type="Proteomes" id="UP000327157"/>
    </source>
</evidence>
<dbReference type="AlphaFoldDB" id="A0A5N5GML5"/>
<protein>
    <submittedName>
        <fullName evidence="2">Mediator of RNA polymerase II transcription subunit 15a-like</fullName>
    </submittedName>
</protein>
<reference evidence="2 3" key="3">
    <citation type="submission" date="2019-11" db="EMBL/GenBank/DDBJ databases">
        <title>A de novo genome assembly of a pear dwarfing rootstock.</title>
        <authorList>
            <person name="Wang F."/>
            <person name="Wang J."/>
            <person name="Li S."/>
            <person name="Zhang Y."/>
            <person name="Fang M."/>
            <person name="Ma L."/>
            <person name="Zhao Y."/>
            <person name="Jiang S."/>
        </authorList>
    </citation>
    <scope>NUCLEOTIDE SEQUENCE [LARGE SCALE GENOMIC DNA]</scope>
    <source>
        <strain evidence="2">S2</strain>
        <tissue evidence="2">Leaf</tissue>
    </source>
</reference>
<feature type="compositionally biased region" description="Low complexity" evidence="1">
    <location>
        <begin position="1"/>
        <end position="15"/>
    </location>
</feature>
<evidence type="ECO:0000256" key="1">
    <source>
        <dbReference type="SAM" id="MobiDB-lite"/>
    </source>
</evidence>
<reference evidence="3" key="2">
    <citation type="submission" date="2019-10" db="EMBL/GenBank/DDBJ databases">
        <title>A de novo genome assembly of a pear dwarfing rootstock.</title>
        <authorList>
            <person name="Wang F."/>
            <person name="Wang J."/>
            <person name="Li S."/>
            <person name="Zhang Y."/>
            <person name="Fang M."/>
            <person name="Ma L."/>
            <person name="Zhao Y."/>
            <person name="Jiang S."/>
        </authorList>
    </citation>
    <scope>NUCLEOTIDE SEQUENCE [LARGE SCALE GENOMIC DNA]</scope>
</reference>
<dbReference type="EMBL" id="SMOL01000402">
    <property type="protein sequence ID" value="KAB2616795.1"/>
    <property type="molecule type" value="Genomic_DNA"/>
</dbReference>
<proteinExistence type="predicted"/>
<comment type="caution">
    <text evidence="2">The sequence shown here is derived from an EMBL/GenBank/DDBJ whole genome shotgun (WGS) entry which is preliminary data.</text>
</comment>
<keyword evidence="3" id="KW-1185">Reference proteome</keyword>
<gene>
    <name evidence="2" type="ORF">D8674_023383</name>
</gene>
<dbReference type="OrthoDB" id="1912459at2759"/>
<dbReference type="Proteomes" id="UP000327157">
    <property type="component" value="Chromosome 3"/>
</dbReference>
<feature type="compositionally biased region" description="Polar residues" evidence="1">
    <location>
        <begin position="30"/>
        <end position="44"/>
    </location>
</feature>
<sequence>MMSQIQSQPAQMQQMGLRQQSNPLQRDVQQRLQASGQISGPMLQAQNVMDQQKQLYQSQRPVPETSSSTIFALMHFPDFMHVFS</sequence>